<proteinExistence type="predicted"/>
<accession>A0A2P2K3D6</accession>
<organism evidence="1">
    <name type="scientific">Rhizophora mucronata</name>
    <name type="common">Asiatic mangrove</name>
    <dbReference type="NCBI Taxonomy" id="61149"/>
    <lineage>
        <taxon>Eukaryota</taxon>
        <taxon>Viridiplantae</taxon>
        <taxon>Streptophyta</taxon>
        <taxon>Embryophyta</taxon>
        <taxon>Tracheophyta</taxon>
        <taxon>Spermatophyta</taxon>
        <taxon>Magnoliopsida</taxon>
        <taxon>eudicotyledons</taxon>
        <taxon>Gunneridae</taxon>
        <taxon>Pentapetalae</taxon>
        <taxon>rosids</taxon>
        <taxon>fabids</taxon>
        <taxon>Malpighiales</taxon>
        <taxon>Rhizophoraceae</taxon>
        <taxon>Rhizophora</taxon>
    </lineage>
</organism>
<name>A0A2P2K3D6_RHIMU</name>
<reference evidence="1" key="1">
    <citation type="submission" date="2018-02" db="EMBL/GenBank/DDBJ databases">
        <title>Rhizophora mucronata_Transcriptome.</title>
        <authorList>
            <person name="Meera S.P."/>
            <person name="Sreeshan A."/>
            <person name="Augustine A."/>
        </authorList>
    </citation>
    <scope>NUCLEOTIDE SEQUENCE</scope>
    <source>
        <tissue evidence="1">Leaf</tissue>
    </source>
</reference>
<dbReference type="AlphaFoldDB" id="A0A2P2K3D6"/>
<protein>
    <submittedName>
        <fullName evidence="1">Uncharacterized protein</fullName>
    </submittedName>
</protein>
<sequence>MSLYYFHGFSMFGSKDWILTQLSRFSMIIRCKCCKV</sequence>
<evidence type="ECO:0000313" key="1">
    <source>
        <dbReference type="EMBL" id="MBX00247.1"/>
    </source>
</evidence>
<dbReference type="EMBL" id="GGEC01019763">
    <property type="protein sequence ID" value="MBX00247.1"/>
    <property type="molecule type" value="Transcribed_RNA"/>
</dbReference>